<dbReference type="GO" id="GO:0042158">
    <property type="term" value="P:lipoprotein biosynthetic process"/>
    <property type="evidence" value="ECO:0007669"/>
    <property type="project" value="InterPro"/>
</dbReference>
<reference evidence="8 9" key="1">
    <citation type="submission" date="2019-08" db="EMBL/GenBank/DDBJ databases">
        <title>Complete genome sequence of Candidatus Uab amorphum.</title>
        <authorList>
            <person name="Shiratori T."/>
            <person name="Suzuki S."/>
            <person name="Kakizawa Y."/>
            <person name="Ishida K."/>
        </authorList>
    </citation>
    <scope>NUCLEOTIDE SEQUENCE [LARGE SCALE GENOMIC DNA]</scope>
    <source>
        <strain evidence="8 9">SRT547</strain>
    </source>
</reference>
<name>A0A5S9INH0_UABAM</name>
<protein>
    <recommendedName>
        <fullName evidence="10">Diacylglyceryl transferase</fullName>
    </recommendedName>
</protein>
<gene>
    <name evidence="8" type="ORF">UABAM_03132</name>
</gene>
<accession>A0A5S9INH0</accession>
<evidence type="ECO:0000256" key="4">
    <source>
        <dbReference type="ARBA" id="ARBA00022692"/>
    </source>
</evidence>
<dbReference type="PANTHER" id="PTHR30589:SF0">
    <property type="entry name" value="PHOSPHATIDYLGLYCEROL--PROLIPOPROTEIN DIACYLGLYCERYL TRANSFERASE"/>
    <property type="match status" value="1"/>
</dbReference>
<evidence type="ECO:0000256" key="3">
    <source>
        <dbReference type="ARBA" id="ARBA00022679"/>
    </source>
</evidence>
<evidence type="ECO:0000256" key="2">
    <source>
        <dbReference type="ARBA" id="ARBA00022475"/>
    </source>
</evidence>
<dbReference type="InterPro" id="IPR001640">
    <property type="entry name" value="Lgt"/>
</dbReference>
<feature type="transmembrane region" description="Helical" evidence="7">
    <location>
        <begin position="83"/>
        <end position="105"/>
    </location>
</feature>
<dbReference type="EMBL" id="AP019860">
    <property type="protein sequence ID" value="BBM84771.1"/>
    <property type="molecule type" value="Genomic_DNA"/>
</dbReference>
<keyword evidence="5 7" id="KW-1133">Transmembrane helix</keyword>
<feature type="transmembrane region" description="Helical" evidence="7">
    <location>
        <begin position="216"/>
        <end position="240"/>
    </location>
</feature>
<evidence type="ECO:0008006" key="10">
    <source>
        <dbReference type="Google" id="ProtNLM"/>
    </source>
</evidence>
<dbReference type="AlphaFoldDB" id="A0A5S9INH0"/>
<dbReference type="GO" id="GO:0005886">
    <property type="term" value="C:plasma membrane"/>
    <property type="evidence" value="ECO:0007669"/>
    <property type="project" value="InterPro"/>
</dbReference>
<evidence type="ECO:0000256" key="7">
    <source>
        <dbReference type="SAM" id="Phobius"/>
    </source>
</evidence>
<keyword evidence="4 7" id="KW-0812">Transmembrane</keyword>
<evidence type="ECO:0000313" key="9">
    <source>
        <dbReference type="Proteomes" id="UP000326354"/>
    </source>
</evidence>
<feature type="transmembrane region" description="Helical" evidence="7">
    <location>
        <begin position="16"/>
        <end position="35"/>
    </location>
</feature>
<dbReference type="Pfam" id="PF01790">
    <property type="entry name" value="LGT"/>
    <property type="match status" value="1"/>
</dbReference>
<dbReference type="GO" id="GO:0008961">
    <property type="term" value="F:phosphatidylglycerol-prolipoprotein diacylglyceryl transferase activity"/>
    <property type="evidence" value="ECO:0007669"/>
    <property type="project" value="InterPro"/>
</dbReference>
<evidence type="ECO:0000256" key="6">
    <source>
        <dbReference type="ARBA" id="ARBA00023136"/>
    </source>
</evidence>
<feature type="transmembrane region" description="Helical" evidence="7">
    <location>
        <begin position="193"/>
        <end position="210"/>
    </location>
</feature>
<dbReference type="KEGG" id="uam:UABAM_03132"/>
<dbReference type="PANTHER" id="PTHR30589">
    <property type="entry name" value="PROLIPOPROTEIN DIACYLGLYCERYL TRANSFERASE"/>
    <property type="match status" value="1"/>
</dbReference>
<keyword evidence="9" id="KW-1185">Reference proteome</keyword>
<feature type="transmembrane region" description="Helical" evidence="7">
    <location>
        <begin position="167"/>
        <end position="184"/>
    </location>
</feature>
<evidence type="ECO:0000313" key="8">
    <source>
        <dbReference type="EMBL" id="BBM84771.1"/>
    </source>
</evidence>
<evidence type="ECO:0000256" key="1">
    <source>
        <dbReference type="ARBA" id="ARBA00007150"/>
    </source>
</evidence>
<keyword evidence="3" id="KW-0808">Transferase</keyword>
<feature type="transmembrane region" description="Helical" evidence="7">
    <location>
        <begin position="117"/>
        <end position="140"/>
    </location>
</feature>
<evidence type="ECO:0000256" key="5">
    <source>
        <dbReference type="ARBA" id="ARBA00022989"/>
    </source>
</evidence>
<dbReference type="Proteomes" id="UP000326354">
    <property type="component" value="Chromosome"/>
</dbReference>
<comment type="similarity">
    <text evidence="1">Belongs to the Lgt family.</text>
</comment>
<dbReference type="RefSeq" id="WP_151968904.1">
    <property type="nucleotide sequence ID" value="NZ_AP019860.1"/>
</dbReference>
<proteinExistence type="inferred from homology"/>
<keyword evidence="2" id="KW-1003">Cell membrane</keyword>
<feature type="transmembrane region" description="Helical" evidence="7">
    <location>
        <begin position="47"/>
        <end position="63"/>
    </location>
</feature>
<sequence length="251" mass="28558">MQLPFDFKIAGVHIDSHLLFEILAYIIAYRYYIYLRSGCQDKIHSKNRIAIIVGAAVGALVLSKVLGVLEHPQFFTLPFSKKILFFMSTKTIVGGLLGGLIGVEWTKKIIGEKNSSGDLFCFPIILGMIVGRIGCFLSGIEDGTHGIETTFFLGMDLGDGLRRHPTALYEIFVLLSIWGTLLIVRREKSLRDGFLFELFMIFYLGWRLFIEFFKPVYYYESLGVSAIQMACICGLLYYLYKQFSFTKQKTN</sequence>
<dbReference type="OrthoDB" id="871140at2"/>
<organism evidence="8 9">
    <name type="scientific">Uabimicrobium amorphum</name>
    <dbReference type="NCBI Taxonomy" id="2596890"/>
    <lineage>
        <taxon>Bacteria</taxon>
        <taxon>Pseudomonadati</taxon>
        <taxon>Planctomycetota</taxon>
        <taxon>Candidatus Uabimicrobiia</taxon>
        <taxon>Candidatus Uabimicrobiales</taxon>
        <taxon>Candidatus Uabimicrobiaceae</taxon>
        <taxon>Candidatus Uabimicrobium</taxon>
    </lineage>
</organism>
<keyword evidence="6 7" id="KW-0472">Membrane</keyword>